<gene>
    <name evidence="1" type="ORF">OC846_002928</name>
</gene>
<dbReference type="EMBL" id="JAPDMZ010000064">
    <property type="protein sequence ID" value="KAK0552327.1"/>
    <property type="molecule type" value="Genomic_DNA"/>
</dbReference>
<name>A0AAN6GR30_9BASI</name>
<evidence type="ECO:0000313" key="1">
    <source>
        <dbReference type="EMBL" id="KAK0552327.1"/>
    </source>
</evidence>
<dbReference type="PANTHER" id="PTHR31591:SF1">
    <property type="entry name" value="UPF0613 PROTEIN PB24D3.06C"/>
    <property type="match status" value="1"/>
</dbReference>
<dbReference type="Gene3D" id="3.40.50.1820">
    <property type="entry name" value="alpha/beta hydrolase"/>
    <property type="match status" value="1"/>
</dbReference>
<evidence type="ECO:0000313" key="2">
    <source>
        <dbReference type="Proteomes" id="UP001176517"/>
    </source>
</evidence>
<accession>A0AAN6GR30</accession>
<reference evidence="1" key="1">
    <citation type="journal article" date="2023" name="PhytoFront">
        <title>Draft Genome Resources of Seven Strains of Tilletia horrida, Causal Agent of Kernel Smut of Rice.</title>
        <authorList>
            <person name="Khanal S."/>
            <person name="Antony Babu S."/>
            <person name="Zhou X.G."/>
        </authorList>
    </citation>
    <scope>NUCLEOTIDE SEQUENCE</scope>
    <source>
        <strain evidence="1">TX6</strain>
    </source>
</reference>
<dbReference type="PANTHER" id="PTHR31591">
    <property type="entry name" value="UPF0613 PROTEIN PB24D3.06C"/>
    <property type="match status" value="1"/>
</dbReference>
<organism evidence="1 2">
    <name type="scientific">Tilletia horrida</name>
    <dbReference type="NCBI Taxonomy" id="155126"/>
    <lineage>
        <taxon>Eukaryota</taxon>
        <taxon>Fungi</taxon>
        <taxon>Dikarya</taxon>
        <taxon>Basidiomycota</taxon>
        <taxon>Ustilaginomycotina</taxon>
        <taxon>Exobasidiomycetes</taxon>
        <taxon>Tilletiales</taxon>
        <taxon>Tilletiaceae</taxon>
        <taxon>Tilletia</taxon>
    </lineage>
</organism>
<proteinExistence type="predicted"/>
<sequence length="408" mass="44435">MPFPLNASETNLPEPLFRLQHYTITAPLLPVLRTATAGPSQPKSPLPHAYILVSGLGDTLGTLPYIPRLANVLQSRSRSGDESSPGPGWELLLPTLSSTGGGWGTASLEGDARELSELIHFLRQEEVDRFPDPSSRPHRHIVIHGHSTGCQDLVQWLSETRTAPNGVPLSSLPAQMQDSASILTISAAIFQAPVSDVEDFVLRVVPAAQRNPTLKRSVDMLELSKKMIADGKGHCLLPREHVAVLTPEHGPPAWSLPSSVAQDKTVPPPPTASDPVANGAVTAYRHHSLHEPLGDDDFFSSPRLISDENLRKGRLARAISKAEESDTKLLFLFSAEDQYVHEDLRKDEATIGRNFLNRWASLQSDKGKELGTYTAQIVPGADHGIHDEDAQIKMLQLVTGLLDRLESA</sequence>
<dbReference type="Pfam" id="PF08538">
    <property type="entry name" value="DUF1749"/>
    <property type="match status" value="2"/>
</dbReference>
<dbReference type="InterPro" id="IPR029058">
    <property type="entry name" value="AB_hydrolase_fold"/>
</dbReference>
<keyword evidence="2" id="KW-1185">Reference proteome</keyword>
<protein>
    <submittedName>
        <fullName evidence="1">Uncharacterized protein</fullName>
    </submittedName>
</protein>
<dbReference type="AlphaFoldDB" id="A0AAN6GR30"/>
<dbReference type="Proteomes" id="UP001176517">
    <property type="component" value="Unassembled WGS sequence"/>
</dbReference>
<dbReference type="SUPFAM" id="SSF53474">
    <property type="entry name" value="alpha/beta-Hydrolases"/>
    <property type="match status" value="1"/>
</dbReference>
<dbReference type="InterPro" id="IPR013744">
    <property type="entry name" value="SidJ"/>
</dbReference>
<comment type="caution">
    <text evidence="1">The sequence shown here is derived from an EMBL/GenBank/DDBJ whole genome shotgun (WGS) entry which is preliminary data.</text>
</comment>